<evidence type="ECO:0000313" key="1">
    <source>
        <dbReference type="EMBL" id="EZH74872.1"/>
    </source>
</evidence>
<comment type="caution">
    <text evidence="1">The sequence shown here is derived from an EMBL/GenBank/DDBJ whole genome shotgun (WGS) entry which is preliminary data.</text>
</comment>
<gene>
    <name evidence="1" type="ORF">ATO12_09030</name>
</gene>
<proteinExistence type="predicted"/>
<dbReference type="EMBL" id="AQRA01000002">
    <property type="protein sequence ID" value="EZH74872.1"/>
    <property type="molecule type" value="Genomic_DNA"/>
</dbReference>
<evidence type="ECO:0000313" key="2">
    <source>
        <dbReference type="Proteomes" id="UP000023541"/>
    </source>
</evidence>
<dbReference type="AlphaFoldDB" id="A0A023BXQ4"/>
<keyword evidence="2" id="KW-1185">Reference proteome</keyword>
<dbReference type="STRING" id="1317122.ATO12_09030"/>
<accession>A0A023BXQ4</accession>
<reference evidence="1 2" key="1">
    <citation type="submission" date="2014-04" db="EMBL/GenBank/DDBJ databases">
        <title>Aquimarina sp. 22II-S11-z7 Genome Sequencing.</title>
        <authorList>
            <person name="Lai Q."/>
        </authorList>
    </citation>
    <scope>NUCLEOTIDE SEQUENCE [LARGE SCALE GENOMIC DNA]</scope>
    <source>
        <strain evidence="1 2">22II-S11-z7</strain>
    </source>
</reference>
<name>A0A023BXQ4_9FLAO</name>
<dbReference type="eggNOG" id="ENOG502ZVU7">
    <property type="taxonomic scope" value="Bacteria"/>
</dbReference>
<sequence>MKKLLLLTLLMTVTLSFSQKRKDQEGSIKNLKGITAYNLVFDYENLKVDKFDTEEEFLKDKMDKREAKEAGRGERFKKSWFADRENLYEPKYIESFNKRFDGGAVKVEKNLEGATHTMKVKTTWIYPGYNVGVMKQPSKVNATIIVYETGNPDKILFSTKYFKVPGSNFYGADYNSGYRIAESYAKLAKEMAKYILKKAK</sequence>
<dbReference type="Proteomes" id="UP000023541">
    <property type="component" value="Unassembled WGS sequence"/>
</dbReference>
<dbReference type="RefSeq" id="WP_034239732.1">
    <property type="nucleotide sequence ID" value="NZ_AQRA01000002.1"/>
</dbReference>
<protein>
    <submittedName>
        <fullName evidence="1">Uncharacterized protein</fullName>
    </submittedName>
</protein>
<organism evidence="1 2">
    <name type="scientific">Aquimarina atlantica</name>
    <dbReference type="NCBI Taxonomy" id="1317122"/>
    <lineage>
        <taxon>Bacteria</taxon>
        <taxon>Pseudomonadati</taxon>
        <taxon>Bacteroidota</taxon>
        <taxon>Flavobacteriia</taxon>
        <taxon>Flavobacteriales</taxon>
        <taxon>Flavobacteriaceae</taxon>
        <taxon>Aquimarina</taxon>
    </lineage>
</organism>
<dbReference type="OrthoDB" id="1151160at2"/>